<name>A0A232ELS4_9HYME</name>
<dbReference type="InterPro" id="IPR001680">
    <property type="entry name" value="WD40_rpt"/>
</dbReference>
<dbReference type="OrthoDB" id="10263272at2759"/>
<gene>
    <name evidence="3" type="ORF">TSAR_014491</name>
</gene>
<evidence type="ECO:0000256" key="1">
    <source>
        <dbReference type="ARBA" id="ARBA00022574"/>
    </source>
</evidence>
<dbReference type="GO" id="GO:0031145">
    <property type="term" value="P:anaphase-promoting complex-dependent catabolic process"/>
    <property type="evidence" value="ECO:0007669"/>
    <property type="project" value="TreeGrafter"/>
</dbReference>
<sequence length="626" mass="71218">MHRLVVENNLRRDYDVEIRGNSEAVSTPLRGNLLAPPRRVLDFEPVSHRTNHYHERTFDTSLSIGLCTRLINPASVQSVATSTGFASSQINVLNNVVRDEHSSRHLAHAGLHSYNGNIGDRFIPRRRGVNVDAAHYLHTRTEKYKENDGHYLDVFEEVQNATEHWRREYMQNAFGRLNIFEGLGNKRVLNIGREPSIAGAYRRLAIQEFVDEGQWPCRPRKQPLMSMRGENSKRYRDHGAQIFRFAMSIKAQNVIDWSSKDTLAAGMSNALCVCDVDSKSYLSKVYRIDHVSDLCCVKWNAQGTQVSMSGVDGHTSLYDTVSSKIAWTIKCPCNAPRCIVASTVWAKSDKHMITGCNNGYLNIIDASSGRSVMVKEFECEIRAIAVSVKDKYLVLSGTDRLVKLFEYPSMEPLFEIAFFTTIKAFAWHPWRSGILCIGGGPGDGALSLWNVSTQTQLSYKKVDFVGSVDSMMFNKLSGELLVHWFYLANDKLRSKIVILAALNRVVDAVPIQPEHKMLNIIWGPDHTKLGKIDFRFFTLYRFCVGMLDREHFHMHQAMHHRDTLVIWDFFGNDDKNWSKYRRTDRDKTKTVTGDSSGLLRMADFTNAHSSLADARRGKSLGYYSIR</sequence>
<dbReference type="InterPro" id="IPR015943">
    <property type="entry name" value="WD40/YVTN_repeat-like_dom_sf"/>
</dbReference>
<dbReference type="PANTHER" id="PTHR19918:SF52">
    <property type="entry name" value="PROTEIN CORTEX"/>
    <property type="match status" value="1"/>
</dbReference>
<dbReference type="GO" id="GO:0005680">
    <property type="term" value="C:anaphase-promoting complex"/>
    <property type="evidence" value="ECO:0007669"/>
    <property type="project" value="TreeGrafter"/>
</dbReference>
<dbReference type="Proteomes" id="UP000215335">
    <property type="component" value="Unassembled WGS sequence"/>
</dbReference>
<accession>A0A232ELS4</accession>
<comment type="caution">
    <text evidence="3">The sequence shown here is derived from an EMBL/GenBank/DDBJ whole genome shotgun (WGS) entry which is preliminary data.</text>
</comment>
<dbReference type="GO" id="GO:1905786">
    <property type="term" value="P:positive regulation of anaphase-promoting complex-dependent catabolic process"/>
    <property type="evidence" value="ECO:0007669"/>
    <property type="project" value="TreeGrafter"/>
</dbReference>
<dbReference type="PANTHER" id="PTHR19918">
    <property type="entry name" value="CELL DIVISION CYCLE 20 CDC20 FIZZY -RELATED"/>
    <property type="match status" value="1"/>
</dbReference>
<dbReference type="SUPFAM" id="SSF50978">
    <property type="entry name" value="WD40 repeat-like"/>
    <property type="match status" value="1"/>
</dbReference>
<reference evidence="3 4" key="1">
    <citation type="journal article" date="2017" name="Curr. Biol.">
        <title>The Evolution of Venom by Co-option of Single-Copy Genes.</title>
        <authorList>
            <person name="Martinson E.O."/>
            <person name="Mrinalini"/>
            <person name="Kelkar Y.D."/>
            <person name="Chang C.H."/>
            <person name="Werren J.H."/>
        </authorList>
    </citation>
    <scope>NUCLEOTIDE SEQUENCE [LARGE SCALE GENOMIC DNA]</scope>
    <source>
        <strain evidence="3 4">Alberta</strain>
        <tissue evidence="3">Whole body</tissue>
    </source>
</reference>
<evidence type="ECO:0000313" key="3">
    <source>
        <dbReference type="EMBL" id="OXU19297.1"/>
    </source>
</evidence>
<keyword evidence="1" id="KW-0853">WD repeat</keyword>
<keyword evidence="4" id="KW-1185">Reference proteome</keyword>
<evidence type="ECO:0000256" key="2">
    <source>
        <dbReference type="ARBA" id="ARBA00022737"/>
    </source>
</evidence>
<dbReference type="EMBL" id="NNAY01003513">
    <property type="protein sequence ID" value="OXU19297.1"/>
    <property type="molecule type" value="Genomic_DNA"/>
</dbReference>
<evidence type="ECO:0000313" key="4">
    <source>
        <dbReference type="Proteomes" id="UP000215335"/>
    </source>
</evidence>
<dbReference type="GO" id="GO:1990757">
    <property type="term" value="F:ubiquitin ligase activator activity"/>
    <property type="evidence" value="ECO:0007669"/>
    <property type="project" value="TreeGrafter"/>
</dbReference>
<dbReference type="STRING" id="543379.A0A232ELS4"/>
<evidence type="ECO:0008006" key="5">
    <source>
        <dbReference type="Google" id="ProtNLM"/>
    </source>
</evidence>
<keyword evidence="2" id="KW-0677">Repeat</keyword>
<dbReference type="Gene3D" id="2.130.10.10">
    <property type="entry name" value="YVTN repeat-like/Quinoprotein amine dehydrogenase"/>
    <property type="match status" value="1"/>
</dbReference>
<dbReference type="InterPro" id="IPR033010">
    <property type="entry name" value="Cdc20/Fizzy"/>
</dbReference>
<organism evidence="3 4">
    <name type="scientific">Trichomalopsis sarcophagae</name>
    <dbReference type="NCBI Taxonomy" id="543379"/>
    <lineage>
        <taxon>Eukaryota</taxon>
        <taxon>Metazoa</taxon>
        <taxon>Ecdysozoa</taxon>
        <taxon>Arthropoda</taxon>
        <taxon>Hexapoda</taxon>
        <taxon>Insecta</taxon>
        <taxon>Pterygota</taxon>
        <taxon>Neoptera</taxon>
        <taxon>Endopterygota</taxon>
        <taxon>Hymenoptera</taxon>
        <taxon>Apocrita</taxon>
        <taxon>Proctotrupomorpha</taxon>
        <taxon>Chalcidoidea</taxon>
        <taxon>Pteromalidae</taxon>
        <taxon>Pteromalinae</taxon>
        <taxon>Trichomalopsis</taxon>
    </lineage>
</organism>
<dbReference type="SMART" id="SM00320">
    <property type="entry name" value="WD40"/>
    <property type="match status" value="4"/>
</dbReference>
<dbReference type="AlphaFoldDB" id="A0A232ELS4"/>
<dbReference type="GO" id="GO:0010997">
    <property type="term" value="F:anaphase-promoting complex binding"/>
    <property type="evidence" value="ECO:0007669"/>
    <property type="project" value="InterPro"/>
</dbReference>
<proteinExistence type="predicted"/>
<protein>
    <recommendedName>
        <fullName evidence="5">WD repeat-containing protein 55 homolog</fullName>
    </recommendedName>
</protein>
<dbReference type="InterPro" id="IPR036322">
    <property type="entry name" value="WD40_repeat_dom_sf"/>
</dbReference>